<protein>
    <recommendedName>
        <fullName evidence="4">Lamin tail domain-containing protein</fullName>
    </recommendedName>
</protein>
<reference evidence="2" key="1">
    <citation type="submission" date="2021-05" db="EMBL/GenBank/DDBJ databases">
        <title>Energy efficiency and biological interactions define the core microbiome of deep oligotrophic groundwater.</title>
        <authorList>
            <person name="Mehrshad M."/>
            <person name="Lopez-Fernandez M."/>
            <person name="Bell E."/>
            <person name="Bernier-Latmani R."/>
            <person name="Bertilsson S."/>
            <person name="Dopson M."/>
        </authorList>
    </citation>
    <scope>NUCLEOTIDE SEQUENCE</scope>
    <source>
        <strain evidence="2">Modern_marine.mb.64</strain>
    </source>
</reference>
<evidence type="ECO:0000256" key="1">
    <source>
        <dbReference type="SAM" id="SignalP"/>
    </source>
</evidence>
<dbReference type="EMBL" id="JAHJDP010000042">
    <property type="protein sequence ID" value="MBU2691073.1"/>
    <property type="molecule type" value="Genomic_DNA"/>
</dbReference>
<evidence type="ECO:0008006" key="4">
    <source>
        <dbReference type="Google" id="ProtNLM"/>
    </source>
</evidence>
<name>A0A948WCN0_UNCEI</name>
<feature type="signal peptide" evidence="1">
    <location>
        <begin position="1"/>
        <end position="22"/>
    </location>
</feature>
<accession>A0A948WCN0</accession>
<comment type="caution">
    <text evidence="2">The sequence shown here is derived from an EMBL/GenBank/DDBJ whole genome shotgun (WGS) entry which is preliminary data.</text>
</comment>
<evidence type="ECO:0000313" key="3">
    <source>
        <dbReference type="Proteomes" id="UP000777784"/>
    </source>
</evidence>
<gene>
    <name evidence="2" type="ORF">KJ970_09095</name>
</gene>
<keyword evidence="1" id="KW-0732">Signal</keyword>
<feature type="chain" id="PRO_5037359841" description="Lamin tail domain-containing protein" evidence="1">
    <location>
        <begin position="23"/>
        <end position="414"/>
    </location>
</feature>
<proteinExistence type="predicted"/>
<sequence>MKKVQLLVLGLTALLMVGSAVAQEIVINEIYYDSIRDEGCFTELKGTPDMSLDGFSLVGVNGNGGAIYATIDLAGYSVPADGYFVVCMDATVPEADMIAPLADWQNGADQVQLVFTGQVTEIIDSICYGGTVDLVCEGDPGPDVSAGSSTSRCPDGSDTNDNAFDCYADDTPTPGVMNDADCAPPVPTEYSLCEIMEIDVDGFPVHFGEFVHITSPVRTLNENLIYSAGRLEVGVTDLECCSLLFDYNYTAPYPAGTVFDVTGTVDFYNGKIELASLTLIEQGNDVLPDPYEITTGEVAMYGETYESCLIWICGLAITEGAWPVDGVDANLVVDDGSGPTTLRIDKDTDIDGSAAPVEPFTAVGILGQYDSTGPYFDGYQFLPRNLGDIYSGLDCPQPTPTRQTTWGQIKTTYK</sequence>
<evidence type="ECO:0000313" key="2">
    <source>
        <dbReference type="EMBL" id="MBU2691073.1"/>
    </source>
</evidence>
<dbReference type="AlphaFoldDB" id="A0A948WCN0"/>
<organism evidence="2 3">
    <name type="scientific">Eiseniibacteriota bacterium</name>
    <dbReference type="NCBI Taxonomy" id="2212470"/>
    <lineage>
        <taxon>Bacteria</taxon>
        <taxon>Candidatus Eiseniibacteriota</taxon>
    </lineage>
</organism>
<dbReference type="PANTHER" id="PTHR37397:SF1">
    <property type="entry name" value="LTD DOMAIN-CONTAINING PROTEIN"/>
    <property type="match status" value="1"/>
</dbReference>
<dbReference type="Proteomes" id="UP000777784">
    <property type="component" value="Unassembled WGS sequence"/>
</dbReference>
<dbReference type="PANTHER" id="PTHR37397">
    <property type="entry name" value="SI:CH211-183D21.1"/>
    <property type="match status" value="1"/>
</dbReference>